<evidence type="ECO:0000256" key="4">
    <source>
        <dbReference type="ARBA" id="ARBA00011750"/>
    </source>
</evidence>
<dbReference type="PROSITE" id="PS50975">
    <property type="entry name" value="ATP_GRASP"/>
    <property type="match status" value="1"/>
</dbReference>
<keyword evidence="8 13" id="KW-0067">ATP-binding</keyword>
<evidence type="ECO:0000259" key="16">
    <source>
        <dbReference type="PROSITE" id="PS50979"/>
    </source>
</evidence>
<dbReference type="CDD" id="cd06850">
    <property type="entry name" value="biotinyl_domain"/>
    <property type="match status" value="1"/>
</dbReference>
<evidence type="ECO:0000256" key="3">
    <source>
        <dbReference type="ARBA" id="ARBA00004956"/>
    </source>
</evidence>
<dbReference type="SMART" id="SM00878">
    <property type="entry name" value="Biotin_carb_C"/>
    <property type="match status" value="1"/>
</dbReference>
<dbReference type="Pfam" id="PF21139">
    <property type="entry name" value="BT_MCC_alpha"/>
    <property type="match status" value="1"/>
</dbReference>
<dbReference type="Gene3D" id="3.30.700.40">
    <property type="match status" value="1"/>
</dbReference>
<dbReference type="SMART" id="SM01209">
    <property type="entry name" value="GARS_A"/>
    <property type="match status" value="1"/>
</dbReference>
<feature type="domain" description="Lipoyl-binding" evidence="14">
    <location>
        <begin position="587"/>
        <end position="659"/>
    </location>
</feature>
<dbReference type="InterPro" id="IPR011053">
    <property type="entry name" value="Single_hybrid_motif"/>
</dbReference>
<evidence type="ECO:0000256" key="10">
    <source>
        <dbReference type="ARBA" id="ARBA00023267"/>
    </source>
</evidence>
<proteinExistence type="predicted"/>
<keyword evidence="9" id="KW-0809">Transit peptide</keyword>
<dbReference type="PANTHER" id="PTHR18866:SF33">
    <property type="entry name" value="METHYLCROTONOYL-COA CARBOXYLASE SUBUNIT ALPHA, MITOCHONDRIAL-RELATED"/>
    <property type="match status" value="1"/>
</dbReference>
<feature type="domain" description="ATP-grasp" evidence="15">
    <location>
        <begin position="120"/>
        <end position="317"/>
    </location>
</feature>
<evidence type="ECO:0000256" key="9">
    <source>
        <dbReference type="ARBA" id="ARBA00022946"/>
    </source>
</evidence>
<dbReference type="InterPro" id="IPR050856">
    <property type="entry name" value="Biotin_carboxylase_complex"/>
</dbReference>
<comment type="catalytic activity">
    <reaction evidence="12">
        <text>N(6)-biotinyl-L-lysyl-[protein] + hydrogencarbonate + ATP = N(6)-carboxybiotinyl-L-lysyl-[protein] + ADP + phosphate + H(+)</text>
        <dbReference type="Rhea" id="RHEA:13501"/>
        <dbReference type="Rhea" id="RHEA-COMP:10505"/>
        <dbReference type="Rhea" id="RHEA-COMP:10506"/>
        <dbReference type="ChEBI" id="CHEBI:15378"/>
        <dbReference type="ChEBI" id="CHEBI:17544"/>
        <dbReference type="ChEBI" id="CHEBI:30616"/>
        <dbReference type="ChEBI" id="CHEBI:43474"/>
        <dbReference type="ChEBI" id="CHEBI:83144"/>
        <dbReference type="ChEBI" id="CHEBI:83145"/>
        <dbReference type="ChEBI" id="CHEBI:456216"/>
        <dbReference type="EC" id="6.3.4.14"/>
    </reaction>
</comment>
<dbReference type="FunFam" id="2.40.50.100:FF:000003">
    <property type="entry name" value="Acetyl-CoA carboxylase biotin carboxyl carrier protein"/>
    <property type="match status" value="1"/>
</dbReference>
<dbReference type="SUPFAM" id="SSF51246">
    <property type="entry name" value="Rudiment single hybrid motif"/>
    <property type="match status" value="1"/>
</dbReference>
<evidence type="ECO:0000313" key="17">
    <source>
        <dbReference type="EMBL" id="MEA5444818.1"/>
    </source>
</evidence>
<dbReference type="Pfam" id="PF00289">
    <property type="entry name" value="Biotin_carb_N"/>
    <property type="match status" value="1"/>
</dbReference>
<dbReference type="InterPro" id="IPR048429">
    <property type="entry name" value="MCC_alpha_BT"/>
</dbReference>
<dbReference type="InterPro" id="IPR005479">
    <property type="entry name" value="CPAse_ATP-bd"/>
</dbReference>
<dbReference type="InterPro" id="IPR011054">
    <property type="entry name" value="Rudment_hybrid_motif"/>
</dbReference>
<dbReference type="SUPFAM" id="SSF51230">
    <property type="entry name" value="Single hybrid motif"/>
    <property type="match status" value="1"/>
</dbReference>
<dbReference type="SUPFAM" id="SSF52440">
    <property type="entry name" value="PreATP-grasp domain"/>
    <property type="match status" value="1"/>
</dbReference>
<dbReference type="AlphaFoldDB" id="A0AAP6JDK4"/>
<keyword evidence="10" id="KW-0092">Biotin</keyword>
<dbReference type="FunFam" id="3.30.1490.20:FF:000003">
    <property type="entry name" value="acetyl-CoA carboxylase isoform X1"/>
    <property type="match status" value="1"/>
</dbReference>
<dbReference type="InterPro" id="IPR011764">
    <property type="entry name" value="Biotin_carboxylation_dom"/>
</dbReference>
<comment type="function">
    <text evidence="2">This protein is a component of the acetyl coenzyme A carboxylase complex; first, biotin carboxylase catalyzes the carboxylation of the carrier protein and then the transcarboxylase transfers the carboxyl group to form malonyl-CoA.</text>
</comment>
<evidence type="ECO:0000256" key="7">
    <source>
        <dbReference type="ARBA" id="ARBA00022741"/>
    </source>
</evidence>
<dbReference type="Pfam" id="PF00364">
    <property type="entry name" value="Biotin_lipoyl"/>
    <property type="match status" value="1"/>
</dbReference>
<dbReference type="InterPro" id="IPR005482">
    <property type="entry name" value="Biotin_COase_C"/>
</dbReference>
<evidence type="ECO:0000256" key="8">
    <source>
        <dbReference type="ARBA" id="ARBA00022840"/>
    </source>
</evidence>
<dbReference type="NCBIfam" id="NF006367">
    <property type="entry name" value="PRK08591.1"/>
    <property type="match status" value="1"/>
</dbReference>
<dbReference type="Pfam" id="PF02786">
    <property type="entry name" value="CPSase_L_D2"/>
    <property type="match status" value="1"/>
</dbReference>
<dbReference type="Gene3D" id="3.30.470.20">
    <property type="entry name" value="ATP-grasp fold, B domain"/>
    <property type="match status" value="1"/>
</dbReference>
<organism evidence="17 18">
    <name type="scientific">Natronospira elongata</name>
    <dbReference type="NCBI Taxonomy" id="3110268"/>
    <lineage>
        <taxon>Bacteria</taxon>
        <taxon>Pseudomonadati</taxon>
        <taxon>Pseudomonadota</taxon>
        <taxon>Gammaproteobacteria</taxon>
        <taxon>Natronospirales</taxon>
        <taxon>Natronospiraceae</taxon>
        <taxon>Natronospira</taxon>
    </lineage>
</organism>
<dbReference type="GO" id="GO:0005524">
    <property type="term" value="F:ATP binding"/>
    <property type="evidence" value="ECO:0007669"/>
    <property type="project" value="UniProtKB-UniRule"/>
</dbReference>
<dbReference type="FunFam" id="3.40.50.20:FF:000010">
    <property type="entry name" value="Propionyl-CoA carboxylase subunit alpha"/>
    <property type="match status" value="1"/>
</dbReference>
<gene>
    <name evidence="17" type="ORF">VCB98_03185</name>
</gene>
<evidence type="ECO:0000256" key="1">
    <source>
        <dbReference type="ARBA" id="ARBA00001953"/>
    </source>
</evidence>
<comment type="cofactor">
    <cofactor evidence="1">
        <name>biotin</name>
        <dbReference type="ChEBI" id="CHEBI:57586"/>
    </cofactor>
</comment>
<dbReference type="Pfam" id="PF02785">
    <property type="entry name" value="Biotin_carb_C"/>
    <property type="match status" value="1"/>
</dbReference>
<keyword evidence="18" id="KW-1185">Reference proteome</keyword>
<evidence type="ECO:0000259" key="15">
    <source>
        <dbReference type="PROSITE" id="PS50975"/>
    </source>
</evidence>
<dbReference type="Proteomes" id="UP001302316">
    <property type="component" value="Unassembled WGS sequence"/>
</dbReference>
<accession>A0AAP6JDK4</accession>
<dbReference type="Gene3D" id="2.40.50.100">
    <property type="match status" value="1"/>
</dbReference>
<sequence>MFRKVLIANRGEIACRVMDTCRDLGVKTVAVYSDADAGARHVRLADEAVHIGPAAAAESYLNAERILEVAKETGAEAVHPGYGFLSENTDFARACDKAGIVFIGPRPDSIDQMGSKSASKHIMEKAGVPVVPGYHGEDQSDETLTAEAEKIGYPLMIKAVSGGGGKGMRVVHEAGEFKAALDGARREGKSSFGDDRVLLEKFIQQPRHIEFQVFADSQGNTIHLFERECSLQRRYQKIVEETPSPALDDSLRAKMGEAAVNAAKAVSYVNAGTVEFIMGADGGFYFMEMNTRLQVEHPVTEMTTGLDLVEWQLRVAAGEPLPLDQDEIEQFGHAFEVRLYAEKVAEGFLPSTGTVRGFDCPDDEEGVRLDTGVEPGDEISIHYDPMVAKLIVFDEDRELSLRRLRETLARTAVFGVETNLSLLRAIAADDRFAAGDMDTGMVDERLADWTTIPAPSTGVLAAAAVYRQMELQLDNEDEEDPTSPWTQPDGWRVSGDGGLRVRLAAAGEEQDVWLQSVGPEQWALSIGEDSLAVELVEVEPEALVLAIDGHVRRFDVLADAQDLQITEAGVSHVLKRIDPYAAAGGAAADEAHPGSPMPGRIVAVHVKEGDRVETGDPILVLEGMKMEFTVKAGVAGTVEKLKYGEGDMVEAEVPLVDIQADA</sequence>
<dbReference type="InterPro" id="IPR000089">
    <property type="entry name" value="Biotin_lipoyl"/>
</dbReference>
<name>A0AAP6JDK4_9GAMM</name>
<keyword evidence="7 13" id="KW-0547">Nucleotide-binding</keyword>
<dbReference type="InterPro" id="IPR005481">
    <property type="entry name" value="BC-like_N"/>
</dbReference>
<dbReference type="InterPro" id="IPR011761">
    <property type="entry name" value="ATP-grasp"/>
</dbReference>
<evidence type="ECO:0000256" key="11">
    <source>
        <dbReference type="ARBA" id="ARBA00033786"/>
    </source>
</evidence>
<dbReference type="EMBL" id="JAYGII010000004">
    <property type="protein sequence ID" value="MEA5444818.1"/>
    <property type="molecule type" value="Genomic_DNA"/>
</dbReference>
<evidence type="ECO:0000313" key="18">
    <source>
        <dbReference type="Proteomes" id="UP001302316"/>
    </source>
</evidence>
<evidence type="ECO:0000256" key="2">
    <source>
        <dbReference type="ARBA" id="ARBA00003761"/>
    </source>
</evidence>
<evidence type="ECO:0000259" key="14">
    <source>
        <dbReference type="PROSITE" id="PS50968"/>
    </source>
</evidence>
<reference evidence="17 18" key="1">
    <citation type="submission" date="2023-12" db="EMBL/GenBank/DDBJ databases">
        <title>Whole-genome sequencing of halo(alkali)philic microorganisms from hypersaline lakes.</title>
        <authorList>
            <person name="Sorokin D.Y."/>
            <person name="Merkel A.Y."/>
            <person name="Messina E."/>
            <person name="Yakimov M."/>
        </authorList>
    </citation>
    <scope>NUCLEOTIDE SEQUENCE [LARGE SCALE GENOMIC DNA]</scope>
    <source>
        <strain evidence="17 18">AB-CW1</strain>
    </source>
</reference>
<dbReference type="RefSeq" id="WP_346050415.1">
    <property type="nucleotide sequence ID" value="NZ_JAYGII010000004.1"/>
</dbReference>
<keyword evidence="6" id="KW-0436">Ligase</keyword>
<dbReference type="InterPro" id="IPR016185">
    <property type="entry name" value="PreATP-grasp_dom_sf"/>
</dbReference>
<protein>
    <recommendedName>
        <fullName evidence="5">Biotin carboxylase</fullName>
    </recommendedName>
    <alternativeName>
        <fullName evidence="11">Acetyl-coenzyme A carboxylase biotin carboxylase subunit A</fullName>
    </alternativeName>
</protein>
<dbReference type="PROSITE" id="PS50968">
    <property type="entry name" value="BIOTINYL_LIPOYL"/>
    <property type="match status" value="1"/>
</dbReference>
<feature type="domain" description="Biotin carboxylation" evidence="16">
    <location>
        <begin position="1"/>
        <end position="447"/>
    </location>
</feature>
<dbReference type="FunFam" id="3.30.470.20:FF:000028">
    <property type="entry name" value="Methylcrotonoyl-CoA carboxylase subunit alpha, mitochondrial"/>
    <property type="match status" value="1"/>
</dbReference>
<dbReference type="GO" id="GO:0004075">
    <property type="term" value="F:biotin carboxylase activity"/>
    <property type="evidence" value="ECO:0007669"/>
    <property type="project" value="UniProtKB-EC"/>
</dbReference>
<dbReference type="SUPFAM" id="SSF56059">
    <property type="entry name" value="Glutathione synthetase ATP-binding domain-like"/>
    <property type="match status" value="1"/>
</dbReference>
<evidence type="ECO:0000256" key="12">
    <source>
        <dbReference type="ARBA" id="ARBA00048600"/>
    </source>
</evidence>
<dbReference type="GO" id="GO:0046872">
    <property type="term" value="F:metal ion binding"/>
    <property type="evidence" value="ECO:0007669"/>
    <property type="project" value="InterPro"/>
</dbReference>
<comment type="pathway">
    <text evidence="3">Lipid metabolism; malonyl-CoA biosynthesis; malonyl-CoA from acetyl-CoA: step 1/1.</text>
</comment>
<comment type="caution">
    <text evidence="17">The sequence shown here is derived from an EMBL/GenBank/DDBJ whole genome shotgun (WGS) entry which is preliminary data.</text>
</comment>
<dbReference type="PROSITE" id="PS00867">
    <property type="entry name" value="CPSASE_2"/>
    <property type="match status" value="1"/>
</dbReference>
<dbReference type="PROSITE" id="PS50979">
    <property type="entry name" value="BC"/>
    <property type="match status" value="1"/>
</dbReference>
<comment type="subunit">
    <text evidence="4">Acetyl-CoA carboxylase is a heterohexamer of biotin carboxyl carrier protein, biotin carboxylase and the two subunits of carboxyl transferase in a 2:2 complex.</text>
</comment>
<evidence type="ECO:0000256" key="13">
    <source>
        <dbReference type="PROSITE-ProRule" id="PRU00409"/>
    </source>
</evidence>
<dbReference type="PANTHER" id="PTHR18866">
    <property type="entry name" value="CARBOXYLASE:PYRUVATE/ACETYL-COA/PROPIONYL-COA CARBOXYLASE"/>
    <property type="match status" value="1"/>
</dbReference>
<evidence type="ECO:0000256" key="5">
    <source>
        <dbReference type="ARBA" id="ARBA00017242"/>
    </source>
</evidence>
<evidence type="ECO:0000256" key="6">
    <source>
        <dbReference type="ARBA" id="ARBA00022598"/>
    </source>
</evidence>